<dbReference type="InterPro" id="IPR041494">
    <property type="entry name" value="PIN7"/>
</dbReference>
<evidence type="ECO:0000259" key="1">
    <source>
        <dbReference type="Pfam" id="PF18475"/>
    </source>
</evidence>
<proteinExistence type="predicted"/>
<dbReference type="Pfam" id="PF18475">
    <property type="entry name" value="PIN7"/>
    <property type="match status" value="1"/>
</dbReference>
<evidence type="ECO:0000313" key="2">
    <source>
        <dbReference type="EMBL" id="BCS99144.1"/>
    </source>
</evidence>
<sequence length="202" mass="22209">MIIGGFVDYENTGTLEGVPLGQYERLIVFCGPKNKKIKFGDIPSTDFCRIDIIGLKTLGPNNLDFHMAYYLGKFGETAEKGVTFHIISNDTGFNGLVSHIKKTGRHCQRVACNKPPAPKPKQKSNQPALSKCSELVLASLNQIDGRKRPRTQSSLTNWIKAHCQGIKNGAGPVKALQELEAAHLISITDQGLKYQFPKQAKS</sequence>
<dbReference type="EMBL" id="AP024488">
    <property type="protein sequence ID" value="BCS99144.1"/>
    <property type="molecule type" value="Genomic_DNA"/>
</dbReference>
<feature type="domain" description="PIN-like" evidence="1">
    <location>
        <begin position="6"/>
        <end position="104"/>
    </location>
</feature>
<dbReference type="RefSeq" id="WP_236890496.1">
    <property type="nucleotide sequence ID" value="NZ_AP024488.1"/>
</dbReference>
<keyword evidence="3" id="KW-1185">Reference proteome</keyword>
<evidence type="ECO:0000313" key="3">
    <source>
        <dbReference type="Proteomes" id="UP001320148"/>
    </source>
</evidence>
<reference evidence="2 3" key="1">
    <citation type="submission" date="2021-02" db="EMBL/GenBank/DDBJ databases">
        <title>Complete genome of Desulfoluna sp. strain ASN36.</title>
        <authorList>
            <person name="Takahashi A."/>
            <person name="Kojima H."/>
            <person name="Fukui M."/>
        </authorList>
    </citation>
    <scope>NUCLEOTIDE SEQUENCE [LARGE SCALE GENOMIC DNA]</scope>
    <source>
        <strain evidence="2 3">ASN36</strain>
    </source>
</reference>
<protein>
    <recommendedName>
        <fullName evidence="1">PIN-like domain-containing protein</fullName>
    </recommendedName>
</protein>
<gene>
    <name evidence="2" type="ORF">DSLASN_47760</name>
</gene>
<accession>A0ABN6FDC3</accession>
<name>A0ABN6FDC3_9BACT</name>
<organism evidence="2 3">
    <name type="scientific">Desulfoluna limicola</name>
    <dbReference type="NCBI Taxonomy" id="2810562"/>
    <lineage>
        <taxon>Bacteria</taxon>
        <taxon>Pseudomonadati</taxon>
        <taxon>Thermodesulfobacteriota</taxon>
        <taxon>Desulfobacteria</taxon>
        <taxon>Desulfobacterales</taxon>
        <taxon>Desulfolunaceae</taxon>
        <taxon>Desulfoluna</taxon>
    </lineage>
</organism>
<dbReference type="Proteomes" id="UP001320148">
    <property type="component" value="Chromosome"/>
</dbReference>